<feature type="transmembrane region" description="Helical" evidence="6">
    <location>
        <begin position="180"/>
        <end position="203"/>
    </location>
</feature>
<accession>A0A0F8W988</accession>
<evidence type="ECO:0000256" key="5">
    <source>
        <dbReference type="ARBA" id="ARBA00023136"/>
    </source>
</evidence>
<dbReference type="PANTHER" id="PTHR43568:SF1">
    <property type="entry name" value="P PROTEIN"/>
    <property type="match status" value="1"/>
</dbReference>
<dbReference type="GO" id="GO:0016020">
    <property type="term" value="C:membrane"/>
    <property type="evidence" value="ECO:0007669"/>
    <property type="project" value="UniProtKB-SubCell"/>
</dbReference>
<feature type="transmembrane region" description="Helical" evidence="6">
    <location>
        <begin position="6"/>
        <end position="25"/>
    </location>
</feature>
<comment type="caution">
    <text evidence="8">The sequence shown here is derived from an EMBL/GenBank/DDBJ whole genome shotgun (WGS) entry which is preliminary data.</text>
</comment>
<proteinExistence type="predicted"/>
<dbReference type="GO" id="GO:0055085">
    <property type="term" value="P:transmembrane transport"/>
    <property type="evidence" value="ECO:0007669"/>
    <property type="project" value="InterPro"/>
</dbReference>
<feature type="transmembrane region" description="Helical" evidence="6">
    <location>
        <begin position="32"/>
        <end position="50"/>
    </location>
</feature>
<evidence type="ECO:0000256" key="1">
    <source>
        <dbReference type="ARBA" id="ARBA00004141"/>
    </source>
</evidence>
<evidence type="ECO:0000256" key="6">
    <source>
        <dbReference type="SAM" id="Phobius"/>
    </source>
</evidence>
<name>A0A0F8W988_9ZZZZ</name>
<keyword evidence="4 6" id="KW-1133">Transmembrane helix</keyword>
<feature type="domain" description="Citrate transporter-like" evidence="7">
    <location>
        <begin position="20"/>
        <end position="208"/>
    </location>
</feature>
<evidence type="ECO:0000256" key="3">
    <source>
        <dbReference type="ARBA" id="ARBA00022692"/>
    </source>
</evidence>
<feature type="transmembrane region" description="Helical" evidence="6">
    <location>
        <begin position="62"/>
        <end position="79"/>
    </location>
</feature>
<evidence type="ECO:0000256" key="4">
    <source>
        <dbReference type="ARBA" id="ARBA00022989"/>
    </source>
</evidence>
<evidence type="ECO:0000313" key="8">
    <source>
        <dbReference type="EMBL" id="KKK53173.1"/>
    </source>
</evidence>
<feature type="transmembrane region" description="Helical" evidence="6">
    <location>
        <begin position="100"/>
        <end position="133"/>
    </location>
</feature>
<dbReference type="PANTHER" id="PTHR43568">
    <property type="entry name" value="P PROTEIN"/>
    <property type="match status" value="1"/>
</dbReference>
<keyword evidence="2" id="KW-0813">Transport</keyword>
<organism evidence="8">
    <name type="scientific">marine sediment metagenome</name>
    <dbReference type="NCBI Taxonomy" id="412755"/>
    <lineage>
        <taxon>unclassified sequences</taxon>
        <taxon>metagenomes</taxon>
        <taxon>ecological metagenomes</taxon>
    </lineage>
</organism>
<gene>
    <name evidence="8" type="ORF">LCGC14_3097450</name>
</gene>
<protein>
    <recommendedName>
        <fullName evidence="7">Citrate transporter-like domain-containing protein</fullName>
    </recommendedName>
</protein>
<sequence length="209" mass="23108">MEEHNIYAMWIAGGIFIITFIIILSEKIHRTIIALAGASIMVMVGMYMNFYSQEEALESIDFNTLGLLMGMMIIVSMLQKTGFFEYLAIITAKKTKGNPWLLVVFLGTITTVLSMIIDNVTTIVLIAPVTVIIAEMLGINPIPLLMAEALLSDTGGVATLVGDPPNILIGSAANLSFTDFLIHLAPVVFFIWLVTLFLLKFIFRKEMKE</sequence>
<reference evidence="8" key="1">
    <citation type="journal article" date="2015" name="Nature">
        <title>Complex archaea that bridge the gap between prokaryotes and eukaryotes.</title>
        <authorList>
            <person name="Spang A."/>
            <person name="Saw J.H."/>
            <person name="Jorgensen S.L."/>
            <person name="Zaremba-Niedzwiedzka K."/>
            <person name="Martijn J."/>
            <person name="Lind A.E."/>
            <person name="van Eijk R."/>
            <person name="Schleper C."/>
            <person name="Guy L."/>
            <person name="Ettema T.J."/>
        </authorList>
    </citation>
    <scope>NUCLEOTIDE SEQUENCE</scope>
</reference>
<dbReference type="AlphaFoldDB" id="A0A0F8W988"/>
<comment type="subcellular location">
    <subcellularLocation>
        <location evidence="1">Membrane</location>
        <topology evidence="1">Multi-pass membrane protein</topology>
    </subcellularLocation>
</comment>
<dbReference type="InterPro" id="IPR004680">
    <property type="entry name" value="Cit_transptr-like_dom"/>
</dbReference>
<keyword evidence="5 6" id="KW-0472">Membrane</keyword>
<dbReference type="InterPro" id="IPR051475">
    <property type="entry name" value="Diverse_Ion_Transporter"/>
</dbReference>
<keyword evidence="3 6" id="KW-0812">Transmembrane</keyword>
<evidence type="ECO:0000256" key="2">
    <source>
        <dbReference type="ARBA" id="ARBA00022448"/>
    </source>
</evidence>
<dbReference type="EMBL" id="LAZR01066637">
    <property type="protein sequence ID" value="KKK53173.1"/>
    <property type="molecule type" value="Genomic_DNA"/>
</dbReference>
<evidence type="ECO:0000259" key="7">
    <source>
        <dbReference type="Pfam" id="PF03600"/>
    </source>
</evidence>
<feature type="non-terminal residue" evidence="8">
    <location>
        <position position="209"/>
    </location>
</feature>
<dbReference type="Pfam" id="PF03600">
    <property type="entry name" value="CitMHS"/>
    <property type="match status" value="1"/>
</dbReference>